<name>A0A8H5ERF9_9AGAR</name>
<protein>
    <submittedName>
        <fullName evidence="1">Uncharacterized protein</fullName>
    </submittedName>
</protein>
<dbReference type="EMBL" id="JAACJK010000234">
    <property type="protein sequence ID" value="KAF5309685.1"/>
    <property type="molecule type" value="Genomic_DNA"/>
</dbReference>
<proteinExistence type="predicted"/>
<sequence length="49" mass="5564">MAMVFVLKFPVQPSLASRPLAYNLVGHVRVVVPRVERRGYGLNDLDRLL</sequence>
<gene>
    <name evidence="1" type="ORF">D9611_014047</name>
</gene>
<dbReference type="Proteomes" id="UP000541558">
    <property type="component" value="Unassembled WGS sequence"/>
</dbReference>
<keyword evidence="2" id="KW-1185">Reference proteome</keyword>
<accession>A0A8H5ERF9</accession>
<reference evidence="1 2" key="1">
    <citation type="journal article" date="2020" name="ISME J.">
        <title>Uncovering the hidden diversity of litter-decomposition mechanisms in mushroom-forming fungi.</title>
        <authorList>
            <person name="Floudas D."/>
            <person name="Bentzer J."/>
            <person name="Ahren D."/>
            <person name="Johansson T."/>
            <person name="Persson P."/>
            <person name="Tunlid A."/>
        </authorList>
    </citation>
    <scope>NUCLEOTIDE SEQUENCE [LARGE SCALE GENOMIC DNA]</scope>
    <source>
        <strain evidence="1 2">CBS 175.51</strain>
    </source>
</reference>
<evidence type="ECO:0000313" key="2">
    <source>
        <dbReference type="Proteomes" id="UP000541558"/>
    </source>
</evidence>
<organism evidence="1 2">
    <name type="scientific">Ephemerocybe angulata</name>
    <dbReference type="NCBI Taxonomy" id="980116"/>
    <lineage>
        <taxon>Eukaryota</taxon>
        <taxon>Fungi</taxon>
        <taxon>Dikarya</taxon>
        <taxon>Basidiomycota</taxon>
        <taxon>Agaricomycotina</taxon>
        <taxon>Agaricomycetes</taxon>
        <taxon>Agaricomycetidae</taxon>
        <taxon>Agaricales</taxon>
        <taxon>Agaricineae</taxon>
        <taxon>Psathyrellaceae</taxon>
        <taxon>Ephemerocybe</taxon>
    </lineage>
</organism>
<evidence type="ECO:0000313" key="1">
    <source>
        <dbReference type="EMBL" id="KAF5309685.1"/>
    </source>
</evidence>
<dbReference type="AlphaFoldDB" id="A0A8H5ERF9"/>
<comment type="caution">
    <text evidence="1">The sequence shown here is derived from an EMBL/GenBank/DDBJ whole genome shotgun (WGS) entry which is preliminary data.</text>
</comment>